<accession>A0A2N9LCJ0</accession>
<proteinExistence type="predicted"/>
<evidence type="ECO:0000313" key="3">
    <source>
        <dbReference type="Proteomes" id="UP000239735"/>
    </source>
</evidence>
<dbReference type="OrthoDB" id="9799618at2"/>
<feature type="compositionally biased region" description="Basic and acidic residues" evidence="1">
    <location>
        <begin position="51"/>
        <end position="60"/>
    </location>
</feature>
<evidence type="ECO:0000256" key="1">
    <source>
        <dbReference type="SAM" id="MobiDB-lite"/>
    </source>
</evidence>
<dbReference type="Pfam" id="PF08899">
    <property type="entry name" value="DUF1844"/>
    <property type="match status" value="1"/>
</dbReference>
<name>A0A2N9LCJ0_9BACT</name>
<gene>
    <name evidence="2" type="ORF">SBA5_30226</name>
</gene>
<evidence type="ECO:0008006" key="4">
    <source>
        <dbReference type="Google" id="ProtNLM"/>
    </source>
</evidence>
<dbReference type="InterPro" id="IPR014995">
    <property type="entry name" value="DUF1844"/>
</dbReference>
<sequence length="206" mass="22201">MSEKPKFEVIDRRKIKADEEKEGREAAPQPTEPAPTPGEPAPGPRLVVNEAPHDEAKEPAKPVAELAAEPKLADELPPPPTAEESHEQKAAYEASAQRLEDLIRAQNPAAGAPPQIGFEHLIQQLYLTAMLQMGAGTEEGQRPRVDIVGARATIDLLGILAEKTRGNLTSAEDRALQSALFEARMGFLELTSMMTVQPAAPPPAKK</sequence>
<protein>
    <recommendedName>
        <fullName evidence="4">DUF1844 domain-containing protein</fullName>
    </recommendedName>
</protein>
<evidence type="ECO:0000313" key="2">
    <source>
        <dbReference type="EMBL" id="SPE21019.1"/>
    </source>
</evidence>
<dbReference type="EMBL" id="OKRB01000086">
    <property type="protein sequence ID" value="SPE21019.1"/>
    <property type="molecule type" value="Genomic_DNA"/>
</dbReference>
<reference evidence="3" key="1">
    <citation type="submission" date="2018-02" db="EMBL/GenBank/DDBJ databases">
        <authorList>
            <person name="Hausmann B."/>
        </authorList>
    </citation>
    <scope>NUCLEOTIDE SEQUENCE [LARGE SCALE GENOMIC DNA]</scope>
    <source>
        <strain evidence="3">Peat soil MAG SbA5</strain>
    </source>
</reference>
<feature type="compositionally biased region" description="Basic and acidic residues" evidence="1">
    <location>
        <begin position="1"/>
        <end position="25"/>
    </location>
</feature>
<dbReference type="Proteomes" id="UP000239735">
    <property type="component" value="Unassembled WGS sequence"/>
</dbReference>
<feature type="region of interest" description="Disordered" evidence="1">
    <location>
        <begin position="1"/>
        <end position="90"/>
    </location>
</feature>
<organism evidence="2 3">
    <name type="scientific">Candidatus Sulfuritelmatomonas gaucii</name>
    <dbReference type="NCBI Taxonomy" id="2043161"/>
    <lineage>
        <taxon>Bacteria</taxon>
        <taxon>Pseudomonadati</taxon>
        <taxon>Acidobacteriota</taxon>
        <taxon>Terriglobia</taxon>
        <taxon>Terriglobales</taxon>
        <taxon>Acidobacteriaceae</taxon>
        <taxon>Candidatus Sulfuritelmatomonas</taxon>
    </lineage>
</organism>
<dbReference type="AlphaFoldDB" id="A0A2N9LCJ0"/>
<feature type="compositionally biased region" description="Pro residues" evidence="1">
    <location>
        <begin position="30"/>
        <end position="43"/>
    </location>
</feature>